<name>A0A132NMQ9_GIAIN</name>
<proteinExistence type="predicted"/>
<sequence length="71" mass="7720">MMGRANHQSTPVCARIGTYAVQSLSEAEVAGGARGLAAVSGSVNHRDKPRLWIDHNQAKNVARRTCRAQQY</sequence>
<dbReference type="EMBL" id="JXTI01000211">
    <property type="protein sequence ID" value="KWX11314.1"/>
    <property type="molecule type" value="Genomic_DNA"/>
</dbReference>
<evidence type="ECO:0000313" key="1">
    <source>
        <dbReference type="EMBL" id="KWX11314.1"/>
    </source>
</evidence>
<comment type="caution">
    <text evidence="1">The sequence shown here is derived from an EMBL/GenBank/DDBJ whole genome shotgun (WGS) entry which is preliminary data.</text>
</comment>
<protein>
    <submittedName>
        <fullName evidence="1">Cytochrome p450(Bm-3) / nadph-cytochrome p450 reductase</fullName>
    </submittedName>
</protein>
<gene>
    <name evidence="1" type="ORF">QR46_4727</name>
</gene>
<organism evidence="1 2">
    <name type="scientific">Giardia duodenalis assemblage B</name>
    <dbReference type="NCBI Taxonomy" id="1394984"/>
    <lineage>
        <taxon>Eukaryota</taxon>
        <taxon>Metamonada</taxon>
        <taxon>Diplomonadida</taxon>
        <taxon>Hexamitidae</taxon>
        <taxon>Giardiinae</taxon>
        <taxon>Giardia</taxon>
    </lineage>
</organism>
<accession>A0A132NMQ9</accession>
<dbReference type="Proteomes" id="UP000070089">
    <property type="component" value="Unassembled WGS sequence"/>
</dbReference>
<reference evidence="1 2" key="1">
    <citation type="journal article" date="2015" name="Mol. Biochem. Parasitol.">
        <title>Identification of polymorphic genes for use in assemblage B genotyping assays through comparative genomics of multiple assemblage B Giardia duodenalis isolates.</title>
        <authorList>
            <person name="Wielinga C."/>
            <person name="Thompson R.C."/>
            <person name="Monis P."/>
            <person name="Ryan U."/>
        </authorList>
    </citation>
    <scope>NUCLEOTIDE SEQUENCE [LARGE SCALE GENOMIC DNA]</scope>
    <source>
        <strain evidence="1 2">BAH15c1</strain>
    </source>
</reference>
<evidence type="ECO:0000313" key="2">
    <source>
        <dbReference type="Proteomes" id="UP000070089"/>
    </source>
</evidence>
<dbReference type="VEuPathDB" id="GiardiaDB:QR46_4727"/>
<dbReference type="AlphaFoldDB" id="A0A132NMQ9"/>